<proteinExistence type="predicted"/>
<sequence length="71" mass="7944">MALFAAAKKKIEKASHGDLEAKLGNCLWMSLCAAPLKAFSHLAIEDCAVIRDIHNLCGHRRPLRFQEEKNI</sequence>
<keyword evidence="2" id="KW-1185">Reference proteome</keyword>
<dbReference type="EMBL" id="JASBWS010000222">
    <property type="protein sequence ID" value="KAJ9090852.1"/>
    <property type="molecule type" value="Genomic_DNA"/>
</dbReference>
<accession>A0ACC2UVN6</accession>
<evidence type="ECO:0000313" key="1">
    <source>
        <dbReference type="EMBL" id="KAJ9090852.1"/>
    </source>
</evidence>
<gene>
    <name evidence="1" type="ORF">QFC20_007801</name>
</gene>
<reference evidence="1" key="1">
    <citation type="submission" date="2023-04" db="EMBL/GenBank/DDBJ databases">
        <title>Draft Genome sequencing of Naganishia species isolated from polar environments using Oxford Nanopore Technology.</title>
        <authorList>
            <person name="Leo P."/>
            <person name="Venkateswaran K."/>
        </authorList>
    </citation>
    <scope>NUCLEOTIDE SEQUENCE</scope>
    <source>
        <strain evidence="1">MNA-CCFEE 5262</strain>
    </source>
</reference>
<organism evidence="1 2">
    <name type="scientific">Naganishia adeliensis</name>
    <dbReference type="NCBI Taxonomy" id="92952"/>
    <lineage>
        <taxon>Eukaryota</taxon>
        <taxon>Fungi</taxon>
        <taxon>Dikarya</taxon>
        <taxon>Basidiomycota</taxon>
        <taxon>Agaricomycotina</taxon>
        <taxon>Tremellomycetes</taxon>
        <taxon>Filobasidiales</taxon>
        <taxon>Filobasidiaceae</taxon>
        <taxon>Naganishia</taxon>
    </lineage>
</organism>
<name>A0ACC2UVN6_9TREE</name>
<comment type="caution">
    <text evidence="1">The sequence shown here is derived from an EMBL/GenBank/DDBJ whole genome shotgun (WGS) entry which is preliminary data.</text>
</comment>
<evidence type="ECO:0000313" key="2">
    <source>
        <dbReference type="Proteomes" id="UP001230649"/>
    </source>
</evidence>
<dbReference type="Proteomes" id="UP001230649">
    <property type="component" value="Unassembled WGS sequence"/>
</dbReference>
<protein>
    <submittedName>
        <fullName evidence="1">Uncharacterized protein</fullName>
    </submittedName>
</protein>